<dbReference type="RefSeq" id="WP_190927512.1">
    <property type="nucleotide sequence ID" value="NZ_JACXJA010000013.1"/>
</dbReference>
<gene>
    <name evidence="7" type="ORF">IDH45_11040</name>
</gene>
<keyword evidence="3" id="KW-0472">Membrane</keyword>
<reference evidence="7" key="1">
    <citation type="submission" date="2020-09" db="EMBL/GenBank/DDBJ databases">
        <title>A novel bacterium of genus Paenibacillus, isolated from South China Sea.</title>
        <authorList>
            <person name="Huang H."/>
            <person name="Mo K."/>
            <person name="Hu Y."/>
        </authorList>
    </citation>
    <scope>NUCLEOTIDE SEQUENCE</scope>
    <source>
        <strain evidence="7">IB182363</strain>
    </source>
</reference>
<dbReference type="PANTHER" id="PTHR43649:SF33">
    <property type="entry name" value="POLYGALACTURONAN_RHAMNOGALACTURONAN-BINDING PROTEIN YTCQ"/>
    <property type="match status" value="1"/>
</dbReference>
<dbReference type="Pfam" id="PF01547">
    <property type="entry name" value="SBP_bac_1"/>
    <property type="match status" value="1"/>
</dbReference>
<name>A0A927GZR4_9BACL</name>
<proteinExistence type="predicted"/>
<dbReference type="PROSITE" id="PS51257">
    <property type="entry name" value="PROKAR_LIPOPROTEIN"/>
    <property type="match status" value="1"/>
</dbReference>
<sequence length="445" mass="49741">MRKSIQRTGITLALIGAVLVSACGNQAGSGTGADGQAGQPAEVKSKKPITLTIFTNGVTPAEFDDRFRGMLKEKFPHVTIEYIQSAKGSSIADLVAQNKIPDIIRTDIPTLYSGYLDYKIGYDLSELIKKNKYDLNRFNKVFIDEIVTVGQTGAIYGLPVPPYFPQALYYNKDLFDKFGVPYPKDGMTWDEVYELAKKMSRTDGGTIYRGFSANTMAMLRDNPFSHPILDPNADQLSDTEIWQKMFTNFKRFYEIPNNPIEKTAAAENTVFGKGNVAMMLNQHSVYLTIPPEINWDIVSYPLQTGAPKLMPQRGPAYWSITNATKHKDEAFEIITAMLSDEMQLSDSRKGLPTTLTKKEVMDELGKGHPVYSKKNMNAINVYQPVTFTPKRKADLIDIPGITQQNWMAETFQKVAGSGADMNTALRELDERLKAEIAKLKSQKQP</sequence>
<keyword evidence="1" id="KW-1003">Cell membrane</keyword>
<dbReference type="SUPFAM" id="SSF53850">
    <property type="entry name" value="Periplasmic binding protein-like II"/>
    <property type="match status" value="1"/>
</dbReference>
<dbReference type="AlphaFoldDB" id="A0A927GZR4"/>
<dbReference type="EMBL" id="JACXJA010000013">
    <property type="protein sequence ID" value="MBD2862518.1"/>
    <property type="molecule type" value="Genomic_DNA"/>
</dbReference>
<keyword evidence="8" id="KW-1185">Reference proteome</keyword>
<dbReference type="InterPro" id="IPR050490">
    <property type="entry name" value="Bact_solute-bd_prot1"/>
</dbReference>
<dbReference type="Proteomes" id="UP000639396">
    <property type="component" value="Unassembled WGS sequence"/>
</dbReference>
<evidence type="ECO:0000256" key="6">
    <source>
        <dbReference type="SAM" id="SignalP"/>
    </source>
</evidence>
<feature type="signal peptide" evidence="6">
    <location>
        <begin position="1"/>
        <end position="27"/>
    </location>
</feature>
<protein>
    <submittedName>
        <fullName evidence="7">Extracellular solute-binding protein</fullName>
    </submittedName>
</protein>
<feature type="chain" id="PRO_5037311424" evidence="6">
    <location>
        <begin position="28"/>
        <end position="445"/>
    </location>
</feature>
<evidence type="ECO:0000256" key="2">
    <source>
        <dbReference type="ARBA" id="ARBA00022729"/>
    </source>
</evidence>
<evidence type="ECO:0000256" key="1">
    <source>
        <dbReference type="ARBA" id="ARBA00022475"/>
    </source>
</evidence>
<accession>A0A927GZR4</accession>
<dbReference type="Gene3D" id="3.40.190.10">
    <property type="entry name" value="Periplasmic binding protein-like II"/>
    <property type="match status" value="1"/>
</dbReference>
<evidence type="ECO:0000256" key="3">
    <source>
        <dbReference type="ARBA" id="ARBA00023136"/>
    </source>
</evidence>
<keyword evidence="5" id="KW-0449">Lipoprotein</keyword>
<keyword evidence="2 6" id="KW-0732">Signal</keyword>
<comment type="caution">
    <text evidence="7">The sequence shown here is derived from an EMBL/GenBank/DDBJ whole genome shotgun (WGS) entry which is preliminary data.</text>
</comment>
<evidence type="ECO:0000256" key="5">
    <source>
        <dbReference type="ARBA" id="ARBA00023288"/>
    </source>
</evidence>
<dbReference type="PANTHER" id="PTHR43649">
    <property type="entry name" value="ARABINOSE-BINDING PROTEIN-RELATED"/>
    <property type="match status" value="1"/>
</dbReference>
<evidence type="ECO:0000313" key="8">
    <source>
        <dbReference type="Proteomes" id="UP000639396"/>
    </source>
</evidence>
<keyword evidence="4" id="KW-0564">Palmitate</keyword>
<evidence type="ECO:0000256" key="4">
    <source>
        <dbReference type="ARBA" id="ARBA00023139"/>
    </source>
</evidence>
<dbReference type="InterPro" id="IPR006059">
    <property type="entry name" value="SBP"/>
</dbReference>
<organism evidence="7 8">
    <name type="scientific">Paenibacillus oceani</name>
    <dbReference type="NCBI Taxonomy" id="2772510"/>
    <lineage>
        <taxon>Bacteria</taxon>
        <taxon>Bacillati</taxon>
        <taxon>Bacillota</taxon>
        <taxon>Bacilli</taxon>
        <taxon>Bacillales</taxon>
        <taxon>Paenibacillaceae</taxon>
        <taxon>Paenibacillus</taxon>
    </lineage>
</organism>
<evidence type="ECO:0000313" key="7">
    <source>
        <dbReference type="EMBL" id="MBD2862518.1"/>
    </source>
</evidence>